<dbReference type="EMBL" id="PKUN01000025">
    <property type="protein sequence ID" value="PLX60266.1"/>
    <property type="molecule type" value="Genomic_DNA"/>
</dbReference>
<evidence type="ECO:0000256" key="1">
    <source>
        <dbReference type="SAM" id="MobiDB-lite"/>
    </source>
</evidence>
<gene>
    <name evidence="2" type="ORF">C0630_15825</name>
</gene>
<evidence type="ECO:0000313" key="3">
    <source>
        <dbReference type="Proteomes" id="UP000235015"/>
    </source>
</evidence>
<feature type="region of interest" description="Disordered" evidence="1">
    <location>
        <begin position="267"/>
        <end position="293"/>
    </location>
</feature>
<dbReference type="SUPFAM" id="SSF69279">
    <property type="entry name" value="Phage tail proteins"/>
    <property type="match status" value="1"/>
</dbReference>
<accession>A0A2N6CT05</accession>
<name>A0A2N6CT05_9GAMM</name>
<evidence type="ECO:0000313" key="2">
    <source>
        <dbReference type="EMBL" id="PLX60266.1"/>
    </source>
</evidence>
<reference evidence="2 3" key="1">
    <citation type="submission" date="2017-11" db="EMBL/GenBank/DDBJ databases">
        <title>Genome-resolved metagenomics identifies genetic mobility, metabolic interactions, and unexpected diversity in perchlorate-reducing communities.</title>
        <authorList>
            <person name="Barnum T.P."/>
            <person name="Figueroa I.A."/>
            <person name="Carlstrom C.I."/>
            <person name="Lucas L.N."/>
            <person name="Engelbrektson A.L."/>
            <person name="Coates J.D."/>
        </authorList>
    </citation>
    <scope>NUCLEOTIDE SEQUENCE [LARGE SCALE GENOMIC DNA]</scope>
    <source>
        <strain evidence="2">BM301</strain>
    </source>
</reference>
<comment type="caution">
    <text evidence="2">The sequence shown here is derived from an EMBL/GenBank/DDBJ whole genome shotgun (WGS) entry which is preliminary data.</text>
</comment>
<organism evidence="2 3">
    <name type="scientific">Sedimenticola selenatireducens</name>
    <dbReference type="NCBI Taxonomy" id="191960"/>
    <lineage>
        <taxon>Bacteria</taxon>
        <taxon>Pseudomonadati</taxon>
        <taxon>Pseudomonadota</taxon>
        <taxon>Gammaproteobacteria</taxon>
        <taxon>Chromatiales</taxon>
        <taxon>Sedimenticolaceae</taxon>
        <taxon>Sedimenticola</taxon>
    </lineage>
</organism>
<proteinExistence type="predicted"/>
<sequence length="383" mass="42216">MTGSQLKQGLPNTDYYAPNFLVEIEGKELSPQTIGDVLELKVVMDIDNITSFDLTVANSYDPRLGFNSFKYSDSSIFDVGHQVHIKMGYASGMVSMVTGQIVSMTPRFPESCPSILTISGLDGMFRLKERKPAQGEITKYVDKKDWQIAEIIAARNNLRVKVTREGEQHAEVVQKNQDDAQFLMERAKRIDFDCFILTDPETSESTLHFVKPTDGRDSSKISVYALSWGENLINFNPTINLSGQVGQVTVRGWNPASKQAIVATAGPDDLPGAANGGNSGPRAAQRTQQGKQDVVVDAPVNSYEEARNLAISLLTERAYRFITATGQIIGLPDLRPGDNLALGGIGSRFDGEYYVKKVEHVLGNSGYKTQFEVRRMYEGKESA</sequence>
<dbReference type="RefSeq" id="WP_273440517.1">
    <property type="nucleotide sequence ID" value="NZ_PKUN01000025.1"/>
</dbReference>
<dbReference type="Proteomes" id="UP000235015">
    <property type="component" value="Unassembled WGS sequence"/>
</dbReference>
<dbReference type="AlphaFoldDB" id="A0A2N6CT05"/>
<protein>
    <submittedName>
        <fullName evidence="2">Type IV secretion protein Rhs</fullName>
    </submittedName>
</protein>